<dbReference type="Proteomes" id="UP000262583">
    <property type="component" value="Chromosome"/>
</dbReference>
<dbReference type="PANTHER" id="PTHR43065">
    <property type="entry name" value="SENSOR HISTIDINE KINASE"/>
    <property type="match status" value="1"/>
</dbReference>
<dbReference type="PROSITE" id="PS50109">
    <property type="entry name" value="HIS_KIN"/>
    <property type="match status" value="1"/>
</dbReference>
<dbReference type="Pfam" id="PF02518">
    <property type="entry name" value="HATPase_c"/>
    <property type="match status" value="1"/>
</dbReference>
<evidence type="ECO:0000313" key="9">
    <source>
        <dbReference type="EMBL" id="AXA36992.1"/>
    </source>
</evidence>
<evidence type="ECO:0000256" key="4">
    <source>
        <dbReference type="ARBA" id="ARBA00022777"/>
    </source>
</evidence>
<evidence type="ECO:0000256" key="5">
    <source>
        <dbReference type="ARBA" id="ARBA00022840"/>
    </source>
</evidence>
<feature type="transmembrane region" description="Helical" evidence="7">
    <location>
        <begin position="178"/>
        <end position="197"/>
    </location>
</feature>
<dbReference type="InterPro" id="IPR003594">
    <property type="entry name" value="HATPase_dom"/>
</dbReference>
<dbReference type="GO" id="GO:0005524">
    <property type="term" value="F:ATP binding"/>
    <property type="evidence" value="ECO:0007669"/>
    <property type="project" value="UniProtKB-KW"/>
</dbReference>
<evidence type="ECO:0000259" key="8">
    <source>
        <dbReference type="PROSITE" id="PS50109"/>
    </source>
</evidence>
<reference evidence="9 10" key="1">
    <citation type="submission" date="2018-05" db="EMBL/GenBank/DDBJ databases">
        <title>A metagenomic window into the 2 km-deep terrestrial subsurface aquifer revealed taxonomically and functionally diverse microbial community comprising novel uncultured bacterial lineages.</title>
        <authorList>
            <person name="Kadnikov V.V."/>
            <person name="Mardanov A.V."/>
            <person name="Beletsky A.V."/>
            <person name="Banks D."/>
            <person name="Pimenov N.V."/>
            <person name="Frank Y.A."/>
            <person name="Karnachuk O.V."/>
            <person name="Ravin N.V."/>
        </authorList>
    </citation>
    <scope>NUCLEOTIDE SEQUENCE [LARGE SCALE GENOMIC DNA]</scope>
    <source>
        <strain evidence="9">BY</strain>
    </source>
</reference>
<proteinExistence type="predicted"/>
<dbReference type="EMBL" id="CP030759">
    <property type="protein sequence ID" value="AXA36992.1"/>
    <property type="molecule type" value="Genomic_DNA"/>
</dbReference>
<dbReference type="GO" id="GO:0016301">
    <property type="term" value="F:kinase activity"/>
    <property type="evidence" value="ECO:0007669"/>
    <property type="project" value="UniProtKB-KW"/>
</dbReference>
<feature type="transmembrane region" description="Helical" evidence="7">
    <location>
        <begin position="15"/>
        <end position="34"/>
    </location>
</feature>
<sequence>MTGAMTKITEQRRTSILTVVVTLLYFLTLGLVLYELDRQHFTGEKERIIREHFREIFALPDTLGELAGDVLFAPSEAVRQRAAERLRKEMEAIVRGPSSIFSFRLEDANRNVVMGLQVTDPEKPKRLNTWRNSLFLRNFERITDLGVKRERGAASAGRLVARYTTPTNYPPIEQLTRLYWGIVGVLVVVWLVVYYFLYRYVLRAMHTVTTHLQESKEGTPRLILRPYGGLETAYNEMAMRALLQRLNEILGRLLQADEQREEGGQRRVLEDTLTVMLQAFGLERVELALVANDGASWSLIEQVGIPDVSSPRQDAAVLRDGEHPKKGFTADSKTGDFIYWAPVEGMQLVIRGRLQASVPAVGLRFQGVEQSCEVIQQGIHAWQMFQQSLTRQRSEANISLSRNLGHDLTNILATTKLELQTMKELVKIPSSEFTQVHQQLLRESVEGVLRSAELLQNIVDIYRSFSHVKQPRYERHDLNELVESFLKTFKPTVSGAVQLEQDFGQEIPPPIVEPRLLKLALFNVLSNAMDAIRRAQTGENPSSPRVCIRTGYNPEKAYYEIVVEDSGAGIRDPQGRLLENTECNRIFEYGYSTKSERSEGLGLHWVKTIIEQFHHGSVRAENRPEGGARIVLRFRSMETEEAKIGAENSQHA</sequence>
<dbReference type="KEGG" id="schv:BRCON_2215"/>
<dbReference type="SMART" id="SM00387">
    <property type="entry name" value="HATPase_c"/>
    <property type="match status" value="1"/>
</dbReference>
<dbReference type="InterPro" id="IPR036890">
    <property type="entry name" value="HATPase_C_sf"/>
</dbReference>
<evidence type="ECO:0000256" key="7">
    <source>
        <dbReference type="SAM" id="Phobius"/>
    </source>
</evidence>
<keyword evidence="1" id="KW-0597">Phosphoprotein</keyword>
<organism evidence="9 10">
    <name type="scientific">Sumerlaea chitinivorans</name>
    <dbReference type="NCBI Taxonomy" id="2250252"/>
    <lineage>
        <taxon>Bacteria</taxon>
        <taxon>Candidatus Sumerlaeota</taxon>
        <taxon>Candidatus Sumerlaeia</taxon>
        <taxon>Candidatus Sumerlaeales</taxon>
        <taxon>Candidatus Sumerlaeaceae</taxon>
        <taxon>Candidatus Sumerlaea</taxon>
    </lineage>
</organism>
<evidence type="ECO:0000256" key="1">
    <source>
        <dbReference type="ARBA" id="ARBA00022553"/>
    </source>
</evidence>
<keyword evidence="7" id="KW-0812">Transmembrane</keyword>
<keyword evidence="2" id="KW-0808">Transferase</keyword>
<dbReference type="AlphaFoldDB" id="A0A2Z4Y8J2"/>
<keyword evidence="4" id="KW-0418">Kinase</keyword>
<dbReference type="Gene3D" id="3.30.565.10">
    <property type="entry name" value="Histidine kinase-like ATPase, C-terminal domain"/>
    <property type="match status" value="1"/>
</dbReference>
<evidence type="ECO:0000256" key="6">
    <source>
        <dbReference type="ARBA" id="ARBA00023012"/>
    </source>
</evidence>
<evidence type="ECO:0000313" key="10">
    <source>
        <dbReference type="Proteomes" id="UP000262583"/>
    </source>
</evidence>
<keyword evidence="7" id="KW-0472">Membrane</keyword>
<name>A0A2Z4Y8J2_SUMC1</name>
<keyword evidence="5" id="KW-0067">ATP-binding</keyword>
<feature type="domain" description="Histidine kinase" evidence="8">
    <location>
        <begin position="403"/>
        <end position="638"/>
    </location>
</feature>
<keyword evidence="7" id="KW-1133">Transmembrane helix</keyword>
<dbReference type="PANTHER" id="PTHR43065:SF10">
    <property type="entry name" value="PEROXIDE STRESS-ACTIVATED HISTIDINE KINASE MAK3"/>
    <property type="match status" value="1"/>
</dbReference>
<dbReference type="InterPro" id="IPR005467">
    <property type="entry name" value="His_kinase_dom"/>
</dbReference>
<keyword evidence="3" id="KW-0547">Nucleotide-binding</keyword>
<dbReference type="SUPFAM" id="SSF55874">
    <property type="entry name" value="ATPase domain of HSP90 chaperone/DNA topoisomerase II/histidine kinase"/>
    <property type="match status" value="1"/>
</dbReference>
<evidence type="ECO:0000256" key="2">
    <source>
        <dbReference type="ARBA" id="ARBA00022679"/>
    </source>
</evidence>
<gene>
    <name evidence="9" type="ORF">BRCON_2215</name>
</gene>
<protein>
    <submittedName>
        <fullName evidence="9">Nitrogen regulation protein ntrY</fullName>
    </submittedName>
</protein>
<evidence type="ECO:0000256" key="3">
    <source>
        <dbReference type="ARBA" id="ARBA00022741"/>
    </source>
</evidence>
<dbReference type="GO" id="GO:0000160">
    <property type="term" value="P:phosphorelay signal transduction system"/>
    <property type="evidence" value="ECO:0007669"/>
    <property type="project" value="UniProtKB-KW"/>
</dbReference>
<accession>A0A2Z4Y8J2</accession>
<keyword evidence="6" id="KW-0902">Two-component regulatory system</keyword>